<dbReference type="Gene3D" id="1.10.10.60">
    <property type="entry name" value="Homeodomain-like"/>
    <property type="match status" value="2"/>
</dbReference>
<accession>A0ABS4WX01</accession>
<feature type="domain" description="HTH araC/xylS-type" evidence="5">
    <location>
        <begin position="187"/>
        <end position="285"/>
    </location>
</feature>
<evidence type="ECO:0000256" key="3">
    <source>
        <dbReference type="ARBA" id="ARBA00023125"/>
    </source>
</evidence>
<dbReference type="SUPFAM" id="SSF51215">
    <property type="entry name" value="Regulatory protein AraC"/>
    <property type="match status" value="1"/>
</dbReference>
<dbReference type="InterPro" id="IPR037923">
    <property type="entry name" value="HTH-like"/>
</dbReference>
<evidence type="ECO:0000256" key="1">
    <source>
        <dbReference type="ARBA" id="ARBA00022490"/>
    </source>
</evidence>
<dbReference type="Pfam" id="PF02311">
    <property type="entry name" value="AraC_binding"/>
    <property type="match status" value="1"/>
</dbReference>
<organism evidence="6 7">
    <name type="scientific">Brachybacterium sacelli</name>
    <dbReference type="NCBI Taxonomy" id="173364"/>
    <lineage>
        <taxon>Bacteria</taxon>
        <taxon>Bacillati</taxon>
        <taxon>Actinomycetota</taxon>
        <taxon>Actinomycetes</taxon>
        <taxon>Micrococcales</taxon>
        <taxon>Dermabacteraceae</taxon>
        <taxon>Brachybacterium</taxon>
    </lineage>
</organism>
<dbReference type="InterPro" id="IPR014710">
    <property type="entry name" value="RmlC-like_jellyroll"/>
</dbReference>
<dbReference type="PANTHER" id="PTHR46796:SF13">
    <property type="entry name" value="HTH-TYPE TRANSCRIPTIONAL ACTIVATOR RHAS"/>
    <property type="match status" value="1"/>
</dbReference>
<dbReference type="Pfam" id="PF12833">
    <property type="entry name" value="HTH_18"/>
    <property type="match status" value="1"/>
</dbReference>
<dbReference type="EMBL" id="JAGIOD010000001">
    <property type="protein sequence ID" value="MBP2380498.1"/>
    <property type="molecule type" value="Genomic_DNA"/>
</dbReference>
<dbReference type="InterPro" id="IPR009057">
    <property type="entry name" value="Homeodomain-like_sf"/>
</dbReference>
<dbReference type="RefSeq" id="WP_209898505.1">
    <property type="nucleotide sequence ID" value="NZ_JAGIOD010000001.1"/>
</dbReference>
<keyword evidence="4" id="KW-0804">Transcription</keyword>
<keyword evidence="2" id="KW-0805">Transcription regulation</keyword>
<evidence type="ECO:0000313" key="6">
    <source>
        <dbReference type="EMBL" id="MBP2380498.1"/>
    </source>
</evidence>
<dbReference type="PANTHER" id="PTHR46796">
    <property type="entry name" value="HTH-TYPE TRANSCRIPTIONAL ACTIVATOR RHAS-RELATED"/>
    <property type="match status" value="1"/>
</dbReference>
<dbReference type="SUPFAM" id="SSF46689">
    <property type="entry name" value="Homeodomain-like"/>
    <property type="match status" value="2"/>
</dbReference>
<reference evidence="6 7" key="1">
    <citation type="submission" date="2021-03" db="EMBL/GenBank/DDBJ databases">
        <title>Sequencing the genomes of 1000 actinobacteria strains.</title>
        <authorList>
            <person name="Klenk H.-P."/>
        </authorList>
    </citation>
    <scope>NUCLEOTIDE SEQUENCE [LARGE SCALE GENOMIC DNA]</scope>
    <source>
        <strain evidence="6 7">DSM 14566</strain>
    </source>
</reference>
<evidence type="ECO:0000256" key="4">
    <source>
        <dbReference type="ARBA" id="ARBA00023163"/>
    </source>
</evidence>
<comment type="caution">
    <text evidence="6">The sequence shown here is derived from an EMBL/GenBank/DDBJ whole genome shotgun (WGS) entry which is preliminary data.</text>
</comment>
<keyword evidence="1" id="KW-0963">Cytoplasm</keyword>
<evidence type="ECO:0000259" key="5">
    <source>
        <dbReference type="PROSITE" id="PS01124"/>
    </source>
</evidence>
<protein>
    <submittedName>
        <fullName evidence="6">AraC family L-rhamnose operon transcriptional activator RhaR</fullName>
    </submittedName>
</protein>
<name>A0ABS4WX01_9MICO</name>
<dbReference type="Proteomes" id="UP001519290">
    <property type="component" value="Unassembled WGS sequence"/>
</dbReference>
<dbReference type="Gene3D" id="2.60.120.10">
    <property type="entry name" value="Jelly Rolls"/>
    <property type="match status" value="1"/>
</dbReference>
<gene>
    <name evidence="6" type="ORF">JOF43_000455</name>
</gene>
<dbReference type="PROSITE" id="PS01124">
    <property type="entry name" value="HTH_ARAC_FAMILY_2"/>
    <property type="match status" value="1"/>
</dbReference>
<dbReference type="InterPro" id="IPR018060">
    <property type="entry name" value="HTH_AraC"/>
</dbReference>
<dbReference type="InterPro" id="IPR050204">
    <property type="entry name" value="AraC_XylS_family_regulators"/>
</dbReference>
<dbReference type="InterPro" id="IPR020449">
    <property type="entry name" value="Tscrpt_reg_AraC-type_HTH"/>
</dbReference>
<proteinExistence type="predicted"/>
<dbReference type="PRINTS" id="PR00032">
    <property type="entry name" value="HTHARAC"/>
</dbReference>
<evidence type="ECO:0000256" key="2">
    <source>
        <dbReference type="ARBA" id="ARBA00023015"/>
    </source>
</evidence>
<evidence type="ECO:0000313" key="7">
    <source>
        <dbReference type="Proteomes" id="UP001519290"/>
    </source>
</evidence>
<sequence length="315" mass="34206">MLPLAKLHEFSEVEVFNGAVCWCSMGRTDVGQAAHTHGFLEVEVVTDGVGVHVCEQGRKELHPGDMVVLRPGAWHAYERCKGLMLTNLSIARFAVSVSEGALTTYPSLRELLWTRPSAAGGHGVHVTSIPASTANDISDLVLELRETLEQQPANGVLIMGRLLTVLGVLVADLNTPMDSTLHHRAVNTVVTALVESPEYHWSLNELANRVSLSPSYLSRLVRDHTGAAPLQLLAQIRAERAAALLIQTEEAVAKVGARVGWSDPAYFSRRFKEVLGVSPSEHRRRFRSTAGSIEVPDTSIASTRVQPIEVGSTSK</sequence>
<dbReference type="InterPro" id="IPR003313">
    <property type="entry name" value="AraC-bd"/>
</dbReference>
<keyword evidence="7" id="KW-1185">Reference proteome</keyword>
<keyword evidence="3" id="KW-0238">DNA-binding</keyword>
<dbReference type="SMART" id="SM00342">
    <property type="entry name" value="HTH_ARAC"/>
    <property type="match status" value="1"/>
</dbReference>